<reference evidence="1 2" key="1">
    <citation type="journal article" date="2022" name="Nat. Plants">
        <title>Genomes of leafy and leafless Platanthera orchids illuminate the evolution of mycoheterotrophy.</title>
        <authorList>
            <person name="Li M.H."/>
            <person name="Liu K.W."/>
            <person name="Li Z."/>
            <person name="Lu H.C."/>
            <person name="Ye Q.L."/>
            <person name="Zhang D."/>
            <person name="Wang J.Y."/>
            <person name="Li Y.F."/>
            <person name="Zhong Z.M."/>
            <person name="Liu X."/>
            <person name="Yu X."/>
            <person name="Liu D.K."/>
            <person name="Tu X.D."/>
            <person name="Liu B."/>
            <person name="Hao Y."/>
            <person name="Liao X.Y."/>
            <person name="Jiang Y.T."/>
            <person name="Sun W.H."/>
            <person name="Chen J."/>
            <person name="Chen Y.Q."/>
            <person name="Ai Y."/>
            <person name="Zhai J.W."/>
            <person name="Wu S.S."/>
            <person name="Zhou Z."/>
            <person name="Hsiao Y.Y."/>
            <person name="Wu W.L."/>
            <person name="Chen Y.Y."/>
            <person name="Lin Y.F."/>
            <person name="Hsu J.L."/>
            <person name="Li C.Y."/>
            <person name="Wang Z.W."/>
            <person name="Zhao X."/>
            <person name="Zhong W.Y."/>
            <person name="Ma X.K."/>
            <person name="Ma L."/>
            <person name="Huang J."/>
            <person name="Chen G.Z."/>
            <person name="Huang M.Z."/>
            <person name="Huang L."/>
            <person name="Peng D.H."/>
            <person name="Luo Y.B."/>
            <person name="Zou S.Q."/>
            <person name="Chen S.P."/>
            <person name="Lan S."/>
            <person name="Tsai W.C."/>
            <person name="Van de Peer Y."/>
            <person name="Liu Z.J."/>
        </authorList>
    </citation>
    <scope>NUCLEOTIDE SEQUENCE [LARGE SCALE GENOMIC DNA]</scope>
    <source>
        <strain evidence="1">Lor287</strain>
    </source>
</reference>
<dbReference type="EMBL" id="JBBWWQ010000021">
    <property type="protein sequence ID" value="KAK8913965.1"/>
    <property type="molecule type" value="Genomic_DNA"/>
</dbReference>
<accession>A0AAP0ASZ6</accession>
<name>A0AAP0ASZ6_9ASPA</name>
<evidence type="ECO:0000313" key="1">
    <source>
        <dbReference type="EMBL" id="KAK8913965.1"/>
    </source>
</evidence>
<keyword evidence="2" id="KW-1185">Reference proteome</keyword>
<gene>
    <name evidence="1" type="ORF">KSP39_PZI024444</name>
</gene>
<dbReference type="Proteomes" id="UP001418222">
    <property type="component" value="Unassembled WGS sequence"/>
</dbReference>
<dbReference type="AlphaFoldDB" id="A0AAP0ASZ6"/>
<sequence length="292" mass="32500">MRDGHDGAIKTEKLWRVREMLEKPRSSARMGPIGTIHLAGCALRGVRLAHSGCASPSVKLIHKERPCSARASGVAVLWPVCGLAVLDWKNSCYPEVIPCTTWHHDTYFLLLCYDLIVEKMWVVTRDACSAPLLVTRTQGVPRVARALGVPPPARALGVPPAARARGAPLLQARMRGAPRCIVHGILMYMHSTLTAEQIASLRRSYNIPAGLEIKILHGKPRKQIPRVGWMTLCESSLNSGLRFPPCDEVTEILKHFGVLTYQFTPLTMTHIMSLIAFFREHGSKFLLELFRE</sequence>
<protein>
    <submittedName>
        <fullName evidence="1">Uncharacterized protein</fullName>
    </submittedName>
</protein>
<organism evidence="1 2">
    <name type="scientific">Platanthera zijinensis</name>
    <dbReference type="NCBI Taxonomy" id="2320716"/>
    <lineage>
        <taxon>Eukaryota</taxon>
        <taxon>Viridiplantae</taxon>
        <taxon>Streptophyta</taxon>
        <taxon>Embryophyta</taxon>
        <taxon>Tracheophyta</taxon>
        <taxon>Spermatophyta</taxon>
        <taxon>Magnoliopsida</taxon>
        <taxon>Liliopsida</taxon>
        <taxon>Asparagales</taxon>
        <taxon>Orchidaceae</taxon>
        <taxon>Orchidoideae</taxon>
        <taxon>Orchideae</taxon>
        <taxon>Orchidinae</taxon>
        <taxon>Platanthera</taxon>
    </lineage>
</organism>
<evidence type="ECO:0000313" key="2">
    <source>
        <dbReference type="Proteomes" id="UP001418222"/>
    </source>
</evidence>
<comment type="caution">
    <text evidence="1">The sequence shown here is derived from an EMBL/GenBank/DDBJ whole genome shotgun (WGS) entry which is preliminary data.</text>
</comment>
<proteinExistence type="predicted"/>